<accession>A0A5K3ESK5</accession>
<reference evidence="5" key="1">
    <citation type="submission" date="2019-11" db="UniProtKB">
        <authorList>
            <consortium name="WormBaseParasite"/>
        </authorList>
    </citation>
    <scope>IDENTIFICATION</scope>
</reference>
<organism evidence="5">
    <name type="scientific">Mesocestoides corti</name>
    <name type="common">Flatworm</name>
    <dbReference type="NCBI Taxonomy" id="53468"/>
    <lineage>
        <taxon>Eukaryota</taxon>
        <taxon>Metazoa</taxon>
        <taxon>Spiralia</taxon>
        <taxon>Lophotrochozoa</taxon>
        <taxon>Platyhelminthes</taxon>
        <taxon>Cestoda</taxon>
        <taxon>Eucestoda</taxon>
        <taxon>Cyclophyllidea</taxon>
        <taxon>Mesocestoididae</taxon>
        <taxon>Mesocestoides</taxon>
    </lineage>
</organism>
<proteinExistence type="predicted"/>
<dbReference type="FunFam" id="1.10.510.10:FF:000238">
    <property type="entry name" value="Mitogen-activated protein kinase"/>
    <property type="match status" value="1"/>
</dbReference>
<dbReference type="GO" id="GO:0004672">
    <property type="term" value="F:protein kinase activity"/>
    <property type="evidence" value="ECO:0007669"/>
    <property type="project" value="InterPro"/>
</dbReference>
<keyword evidence="1" id="KW-0547">Nucleotide-binding</keyword>
<protein>
    <submittedName>
        <fullName evidence="5">Protein kinase domain-containing protein</fullName>
    </submittedName>
</protein>
<dbReference type="InterPro" id="IPR050117">
    <property type="entry name" value="MAPK"/>
</dbReference>
<dbReference type="SMART" id="SM00220">
    <property type="entry name" value="S_TKc"/>
    <property type="match status" value="1"/>
</dbReference>
<dbReference type="PROSITE" id="PS00108">
    <property type="entry name" value="PROTEIN_KINASE_ST"/>
    <property type="match status" value="1"/>
</dbReference>
<dbReference type="PANTHER" id="PTHR24055">
    <property type="entry name" value="MITOGEN-ACTIVATED PROTEIN KINASE"/>
    <property type="match status" value="1"/>
</dbReference>
<keyword evidence="2" id="KW-0067">ATP-binding</keyword>
<dbReference type="WBParaSite" id="MCU_002784-RD">
    <property type="protein sequence ID" value="MCU_002784-RD"/>
    <property type="gene ID" value="MCU_002784"/>
</dbReference>
<feature type="compositionally biased region" description="Low complexity" evidence="3">
    <location>
        <begin position="256"/>
        <end position="295"/>
    </location>
</feature>
<dbReference type="InterPro" id="IPR011009">
    <property type="entry name" value="Kinase-like_dom_sf"/>
</dbReference>
<evidence type="ECO:0000256" key="2">
    <source>
        <dbReference type="ARBA" id="ARBA00022840"/>
    </source>
</evidence>
<evidence type="ECO:0000256" key="1">
    <source>
        <dbReference type="ARBA" id="ARBA00022741"/>
    </source>
</evidence>
<dbReference type="Pfam" id="PF00069">
    <property type="entry name" value="Pkinase"/>
    <property type="match status" value="1"/>
</dbReference>
<feature type="domain" description="Protein kinase" evidence="4">
    <location>
        <begin position="1"/>
        <end position="200"/>
    </location>
</feature>
<dbReference type="PROSITE" id="PS50011">
    <property type="entry name" value="PROTEIN_KINASE_DOM"/>
    <property type="match status" value="1"/>
</dbReference>
<feature type="compositionally biased region" description="Pro residues" evidence="3">
    <location>
        <begin position="314"/>
        <end position="323"/>
    </location>
</feature>
<dbReference type="AlphaFoldDB" id="A0A5K3ESK5"/>
<evidence type="ECO:0000256" key="3">
    <source>
        <dbReference type="SAM" id="MobiDB-lite"/>
    </source>
</evidence>
<name>A0A5K3ESK5_MESCO</name>
<sequence length="531" mass="59246">HKKYIIYQILKAVKYIHSANVIHRDLKPSNILLDSDCNAKVCDFGLTRSLTRLPVQNGSDVPADLGNPELTEYVATRWYRAPEILLSSSHYTKGVDMWSIGCIMAEMFIGKALFPGSSTLHQIEMIMSVGPEPSREDIACLQSEYGASILDQPKMKARKTLKEVINPVPEPSAFNMVCCLLCLNPNKRLTAEQALEHDYVLKFRDPENEIEANRVVVPPLCDDQKLSISEYRSKLYDMVMEKEFLKERSKLTKQNSRTSVSNSESGSSASSSTSTISSTTSFVDTSTTTATTAVSIRSEKHSNSTTMSRSSPMKIPPTRPPLRPPISLHHASAINDAVQQKTSLKPLRRSPNAHLLRPTLKQESTECLHLQDKNKVERRHMYPEDLSKDSATMRQAMGGGDNSYKHSKLCPQETFSQSIANPIIVRNTKAHFKIHNGDSSTLVNPGRRCHSRQNLATPGELKATSIQLARRDCQRSTSLGPASAIAAADKTQKPSYVSVLGHKEKIFVPVHQNTISRSRLNRTLRSRPWIN</sequence>
<dbReference type="InterPro" id="IPR008271">
    <property type="entry name" value="Ser/Thr_kinase_AS"/>
</dbReference>
<dbReference type="Gene3D" id="1.10.510.10">
    <property type="entry name" value="Transferase(Phosphotransferase) domain 1"/>
    <property type="match status" value="1"/>
</dbReference>
<evidence type="ECO:0000313" key="5">
    <source>
        <dbReference type="WBParaSite" id="MCU_002784-RD"/>
    </source>
</evidence>
<feature type="region of interest" description="Disordered" evidence="3">
    <location>
        <begin position="249"/>
        <end position="323"/>
    </location>
</feature>
<dbReference type="SUPFAM" id="SSF56112">
    <property type="entry name" value="Protein kinase-like (PK-like)"/>
    <property type="match status" value="1"/>
</dbReference>
<evidence type="ECO:0000259" key="4">
    <source>
        <dbReference type="PROSITE" id="PS50011"/>
    </source>
</evidence>
<dbReference type="Gene3D" id="3.30.200.20">
    <property type="entry name" value="Phosphorylase Kinase, domain 1"/>
    <property type="match status" value="1"/>
</dbReference>
<dbReference type="GO" id="GO:0005524">
    <property type="term" value="F:ATP binding"/>
    <property type="evidence" value="ECO:0007669"/>
    <property type="project" value="UniProtKB-KW"/>
</dbReference>
<dbReference type="InterPro" id="IPR000719">
    <property type="entry name" value="Prot_kinase_dom"/>
</dbReference>